<dbReference type="eggNOG" id="KOG0929">
    <property type="taxonomic scope" value="Eukaryota"/>
</dbReference>
<dbReference type="InterPro" id="IPR023394">
    <property type="entry name" value="Sec7_C_sf"/>
</dbReference>
<feature type="compositionally biased region" description="Polar residues" evidence="1">
    <location>
        <begin position="223"/>
        <end position="236"/>
    </location>
</feature>
<dbReference type="InterPro" id="IPR035999">
    <property type="entry name" value="Sec7_dom_sf"/>
</dbReference>
<feature type="compositionally biased region" description="Basic and acidic residues" evidence="1">
    <location>
        <begin position="836"/>
        <end position="848"/>
    </location>
</feature>
<name>H8XAC0_CANO9</name>
<keyword evidence="4" id="KW-1185">Reference proteome</keyword>
<dbReference type="Gene3D" id="1.10.1000.11">
    <property type="entry name" value="Arf Nucleotide-binding Site Opener,domain 2"/>
    <property type="match status" value="1"/>
</dbReference>
<dbReference type="OrthoDB" id="2157641at2759"/>
<feature type="compositionally biased region" description="Acidic residues" evidence="1">
    <location>
        <begin position="852"/>
        <end position="861"/>
    </location>
</feature>
<feature type="compositionally biased region" description="Basic and acidic residues" evidence="1">
    <location>
        <begin position="681"/>
        <end position="698"/>
    </location>
</feature>
<evidence type="ECO:0000259" key="2">
    <source>
        <dbReference type="PROSITE" id="PS50190"/>
    </source>
</evidence>
<feature type="region of interest" description="Disordered" evidence="1">
    <location>
        <begin position="778"/>
        <end position="903"/>
    </location>
</feature>
<feature type="domain" description="SEC7" evidence="2">
    <location>
        <begin position="56"/>
        <end position="176"/>
    </location>
</feature>
<feature type="region of interest" description="Disordered" evidence="1">
    <location>
        <begin position="186"/>
        <end position="242"/>
    </location>
</feature>
<dbReference type="HOGENOM" id="CLU_008870_0_0_1"/>
<proteinExistence type="predicted"/>
<dbReference type="GeneID" id="14541849"/>
<dbReference type="GO" id="GO:0005085">
    <property type="term" value="F:guanyl-nucleotide exchange factor activity"/>
    <property type="evidence" value="ECO:0007669"/>
    <property type="project" value="InterPro"/>
</dbReference>
<dbReference type="GO" id="GO:0032012">
    <property type="term" value="P:regulation of ARF protein signal transduction"/>
    <property type="evidence" value="ECO:0007669"/>
    <property type="project" value="InterPro"/>
</dbReference>
<evidence type="ECO:0000313" key="4">
    <source>
        <dbReference type="Proteomes" id="UP000005018"/>
    </source>
</evidence>
<dbReference type="SUPFAM" id="SSF48425">
    <property type="entry name" value="Sec7 domain"/>
    <property type="match status" value="1"/>
</dbReference>
<feature type="compositionally biased region" description="Acidic residues" evidence="1">
    <location>
        <begin position="798"/>
        <end position="808"/>
    </location>
</feature>
<dbReference type="KEGG" id="cot:CORT_0G04200"/>
<feature type="region of interest" description="Disordered" evidence="1">
    <location>
        <begin position="681"/>
        <end position="703"/>
    </location>
</feature>
<dbReference type="SMART" id="SM00222">
    <property type="entry name" value="Sec7"/>
    <property type="match status" value="1"/>
</dbReference>
<feature type="compositionally biased region" description="Polar residues" evidence="1">
    <location>
        <begin position="778"/>
        <end position="787"/>
    </location>
</feature>
<reference evidence="3 4" key="1">
    <citation type="journal article" date="2012" name="PLoS ONE">
        <title>Sequence and analysis of the genome of the pathogenic yeast Candida orthopsilosis.</title>
        <authorList>
            <person name="Riccombeni A."/>
            <person name="Vidanes G."/>
            <person name="Proux-Wera E."/>
            <person name="Wolfe K.H."/>
            <person name="Butler G."/>
        </authorList>
    </citation>
    <scope>NUCLEOTIDE SEQUENCE [LARGE SCALE GENOMIC DNA]</scope>
    <source>
        <strain evidence="3 4">Co 90-125</strain>
    </source>
</reference>
<dbReference type="Proteomes" id="UP000005018">
    <property type="component" value="Chromosome 7"/>
</dbReference>
<dbReference type="EMBL" id="HE681725">
    <property type="protein sequence ID" value="CCG25097.1"/>
    <property type="molecule type" value="Genomic_DNA"/>
</dbReference>
<evidence type="ECO:0000256" key="1">
    <source>
        <dbReference type="SAM" id="MobiDB-lite"/>
    </source>
</evidence>
<feature type="compositionally biased region" description="Low complexity" evidence="1">
    <location>
        <begin position="201"/>
        <end position="214"/>
    </location>
</feature>
<dbReference type="Pfam" id="PF01369">
    <property type="entry name" value="Sec7"/>
    <property type="match status" value="1"/>
</dbReference>
<organism evidence="3 4">
    <name type="scientific">Candida orthopsilosis (strain 90-125)</name>
    <name type="common">Yeast</name>
    <dbReference type="NCBI Taxonomy" id="1136231"/>
    <lineage>
        <taxon>Eukaryota</taxon>
        <taxon>Fungi</taxon>
        <taxon>Dikarya</taxon>
        <taxon>Ascomycota</taxon>
        <taxon>Saccharomycotina</taxon>
        <taxon>Pichiomycetes</taxon>
        <taxon>Debaryomycetaceae</taxon>
        <taxon>Candida/Lodderomyces clade</taxon>
        <taxon>Candida</taxon>
    </lineage>
</organism>
<protein>
    <submittedName>
        <fullName evidence="3">Guanyl nucleotide exchange factor</fullName>
    </submittedName>
</protein>
<dbReference type="AlphaFoldDB" id="H8XAC0"/>
<dbReference type="PROSITE" id="PS50190">
    <property type="entry name" value="SEC7"/>
    <property type="match status" value="1"/>
</dbReference>
<feature type="compositionally biased region" description="Basic and acidic residues" evidence="1">
    <location>
        <begin position="869"/>
        <end position="880"/>
    </location>
</feature>
<dbReference type="PANTHER" id="PTHR10663:SF405">
    <property type="entry name" value="ARF GUANINE NUCLEOTIDE EXCHANGE FACTOR SYT1"/>
    <property type="match status" value="1"/>
</dbReference>
<dbReference type="RefSeq" id="XP_003871222.1">
    <property type="nucleotide sequence ID" value="XM_003871173.1"/>
</dbReference>
<dbReference type="PANTHER" id="PTHR10663">
    <property type="entry name" value="GUANYL-NUCLEOTIDE EXCHANGE FACTOR"/>
    <property type="match status" value="1"/>
</dbReference>
<accession>H8XAC0</accession>
<sequence>MDTGDTVDASKIANKLFAEEISSAKPAEITQFLAGDDPESTEIRTIYFNNFKWPANLLSSMRLLCSKLYLKAESQELDRILSSFAQSYLNQHPQNVFCTQNFEQIYVIVYSLILLNTALHNSELNRKSRIRQSDFIRNTLSTFLSQDAKLSKSLSTKQKLSIEVTLSDYYDDLVKNELILKTEASTPSNRLSRASKDEDNSTNITTTTLTADTNGDMDHNLTRKSSNSSIWSTDTNQQQHHHQQRFSTGLKRITTATSTVTAQTAQTASTSAPARVGLARALAGSVVLHEQSMYKHANHSLMSQRSSPALRHRASFDQGNKRTSVISRKVDDTMSVLSLDIAGPNWEEDQKDMEQFDVEDYQDEYDLELELNGSPYLKEGLLKLKILNNDSIDDGSITHQPQGNRFFSFFQQSKNINALSKFIDHFVVVSKGELSLYSFDPKVIKKHKRETDAEDDIGDGNWLRNAVKLGTYNLCSTFACLDKSQAGKVYWTLTFPKITKKPAKKFIFEAGTKEIALEFVNTCNFWAAKISAIPTLEESVSSEEYGWVNLNHLIKTRKSFKKLKNIQKWEPVLQGVYISNLSVNEEANHWGMMNQFVKTSSYYNHLKKSYRDFTHLKQKFIENFPKSQYNGSNYTRVITNFDSKIEHYKHQLMVYRSYIIILGFALQLRFDLHEEKKSQARDKLDTSLEDDSSHHSLIDDEQEDDELTKLVKSEIKKLFFNMKDIGNIIPTFKSSKSIKNIAKLQEQHQLEQNKLVKSPKTFTLSNLKDNESPIAQLIATSNQSSSPPRKESVMETTITEEDEEEDEEEKKAVDQVDDNEVTEPKQGKPTASSDVPTKDRVVNEEKVVNEGNVDDDEEDTANEIKGQLSRRDSENTKVEQESNVSGDEQCGDATGGSPVGSIKKPNLEVVTNEVSALVI</sequence>
<evidence type="ECO:0000313" key="3">
    <source>
        <dbReference type="EMBL" id="CCG25097.1"/>
    </source>
</evidence>
<dbReference type="InterPro" id="IPR000904">
    <property type="entry name" value="Sec7_dom"/>
</dbReference>
<gene>
    <name evidence="3" type="ORF">CORT_0G04200</name>
</gene>